<dbReference type="SUPFAM" id="SSF51735">
    <property type="entry name" value="NAD(P)-binding Rossmann-fold domains"/>
    <property type="match status" value="1"/>
</dbReference>
<reference evidence="7 8" key="1">
    <citation type="journal article" date="2018" name="Nat. Biotechnol.">
        <title>A standardized bacterial taxonomy based on genome phylogeny substantially revises the tree of life.</title>
        <authorList>
            <person name="Parks D.H."/>
            <person name="Chuvochina M."/>
            <person name="Waite D.W."/>
            <person name="Rinke C."/>
            <person name="Skarshewski A."/>
            <person name="Chaumeil P.A."/>
            <person name="Hugenholtz P."/>
        </authorList>
    </citation>
    <scope>NUCLEOTIDE SEQUENCE [LARGE SCALE GENOMIC DNA]</scope>
    <source>
        <strain evidence="7">UBA12544</strain>
    </source>
</reference>
<gene>
    <name evidence="7" type="ORF">DEA61_09280</name>
</gene>
<proteinExistence type="inferred from homology"/>
<protein>
    <recommendedName>
        <fullName evidence="9">D-3-phosphoglycerate dehydrogenase</fullName>
    </recommendedName>
</protein>
<dbReference type="InterPro" id="IPR006140">
    <property type="entry name" value="D-isomer_DH_NAD-bd"/>
</dbReference>
<dbReference type="InterPro" id="IPR006139">
    <property type="entry name" value="D-isomer_2_OHA_DH_cat_dom"/>
</dbReference>
<dbReference type="InterPro" id="IPR050857">
    <property type="entry name" value="D-2-hydroxyacid_DH"/>
</dbReference>
<evidence type="ECO:0000313" key="7">
    <source>
        <dbReference type="EMBL" id="HBT49978.1"/>
    </source>
</evidence>
<dbReference type="InterPro" id="IPR036291">
    <property type="entry name" value="NAD(P)-bd_dom_sf"/>
</dbReference>
<dbReference type="PANTHER" id="PTHR42789:SF1">
    <property type="entry name" value="D-ISOMER SPECIFIC 2-HYDROXYACID DEHYDROGENASE FAMILY PROTEIN (AFU_ORTHOLOGUE AFUA_6G10090)"/>
    <property type="match status" value="1"/>
</dbReference>
<accession>A0A357VNV9</accession>
<evidence type="ECO:0000256" key="2">
    <source>
        <dbReference type="ARBA" id="ARBA00023002"/>
    </source>
</evidence>
<feature type="domain" description="D-isomer specific 2-hydroxyacid dehydrogenase catalytic" evidence="5">
    <location>
        <begin position="90"/>
        <end position="360"/>
    </location>
</feature>
<dbReference type="FunFam" id="3.40.50.720:FF:000203">
    <property type="entry name" value="D-3-phosphoglycerate dehydrogenase (SerA)"/>
    <property type="match status" value="1"/>
</dbReference>
<sequence>MSIRKGEALMTKILIAGDKFFEPLIFKDYLEKNLSKEYDIEINTMKFDFPVESFILNDNTVVPSGMSWDDPNIPKPEVGVREFYGDPFALKDVIRDVNVLIIHGAALPKEVLENANALKVVITLRGGPENVDRAYAEQRGIKFYNTPGKNAQAVAEYTIGLLLSFLRSIPESSYYLKKGVWKPSYYEFDRTGIEINGKTFGLVGMGEIGCRVAKILKGFDANIIAYDPYVEQKRFEEIGVKRVELDELVRESDFISLHARQPKNAKPIIGEREIKMMKKNAVLINTARGNLLDYKALKSALENRQIRGAVLDVFGPEKFSFYKELFSLPNVLATPHIAGGSQETVKRAMDMTVAILKEFLE</sequence>
<dbReference type="SUPFAM" id="SSF52283">
    <property type="entry name" value="Formate/glycerate dehydrogenase catalytic domain-like"/>
    <property type="match status" value="1"/>
</dbReference>
<keyword evidence="2 4" id="KW-0560">Oxidoreductase</keyword>
<evidence type="ECO:0000259" key="5">
    <source>
        <dbReference type="Pfam" id="PF00389"/>
    </source>
</evidence>
<dbReference type="GO" id="GO:0016616">
    <property type="term" value="F:oxidoreductase activity, acting on the CH-OH group of donors, NAD or NADP as acceptor"/>
    <property type="evidence" value="ECO:0007669"/>
    <property type="project" value="InterPro"/>
</dbReference>
<comment type="caution">
    <text evidence="7">The sequence shown here is derived from an EMBL/GenBank/DDBJ whole genome shotgun (WGS) entry which is preliminary data.</text>
</comment>
<dbReference type="Proteomes" id="UP000264445">
    <property type="component" value="Unassembled WGS sequence"/>
</dbReference>
<dbReference type="Gene3D" id="3.40.50.720">
    <property type="entry name" value="NAD(P)-binding Rossmann-like Domain"/>
    <property type="match status" value="2"/>
</dbReference>
<feature type="domain" description="D-isomer specific 2-hydroxyacid dehydrogenase NAD-binding" evidence="6">
    <location>
        <begin position="159"/>
        <end position="338"/>
    </location>
</feature>
<keyword evidence="3" id="KW-0520">NAD</keyword>
<evidence type="ECO:0000259" key="6">
    <source>
        <dbReference type="Pfam" id="PF02826"/>
    </source>
</evidence>
<dbReference type="InterPro" id="IPR029753">
    <property type="entry name" value="D-isomer_DH_CS"/>
</dbReference>
<name>A0A357VNV9_9THEO</name>
<dbReference type="EMBL" id="DOLB01000139">
    <property type="protein sequence ID" value="HBT49978.1"/>
    <property type="molecule type" value="Genomic_DNA"/>
</dbReference>
<evidence type="ECO:0008006" key="9">
    <source>
        <dbReference type="Google" id="ProtNLM"/>
    </source>
</evidence>
<dbReference type="Pfam" id="PF00389">
    <property type="entry name" value="2-Hacid_dh"/>
    <property type="match status" value="1"/>
</dbReference>
<evidence type="ECO:0000313" key="8">
    <source>
        <dbReference type="Proteomes" id="UP000264445"/>
    </source>
</evidence>
<dbReference type="PROSITE" id="PS00671">
    <property type="entry name" value="D_2_HYDROXYACID_DH_3"/>
    <property type="match status" value="1"/>
</dbReference>
<dbReference type="PANTHER" id="PTHR42789">
    <property type="entry name" value="D-ISOMER SPECIFIC 2-HYDROXYACID DEHYDROGENASE FAMILY PROTEIN (AFU_ORTHOLOGUE AFUA_6G10090)"/>
    <property type="match status" value="1"/>
</dbReference>
<evidence type="ECO:0000256" key="4">
    <source>
        <dbReference type="RuleBase" id="RU003719"/>
    </source>
</evidence>
<organism evidence="7 8">
    <name type="scientific">Caldanaerobacter subterraneus</name>
    <dbReference type="NCBI Taxonomy" id="911092"/>
    <lineage>
        <taxon>Bacteria</taxon>
        <taxon>Bacillati</taxon>
        <taxon>Bacillota</taxon>
        <taxon>Clostridia</taxon>
        <taxon>Thermoanaerobacterales</taxon>
        <taxon>Thermoanaerobacteraceae</taxon>
        <taxon>Caldanaerobacter</taxon>
    </lineage>
</organism>
<evidence type="ECO:0000256" key="1">
    <source>
        <dbReference type="ARBA" id="ARBA00005854"/>
    </source>
</evidence>
<dbReference type="AlphaFoldDB" id="A0A357VNV9"/>
<dbReference type="GO" id="GO:0051287">
    <property type="term" value="F:NAD binding"/>
    <property type="evidence" value="ECO:0007669"/>
    <property type="project" value="InterPro"/>
</dbReference>
<comment type="similarity">
    <text evidence="1 4">Belongs to the D-isomer specific 2-hydroxyacid dehydrogenase family.</text>
</comment>
<dbReference type="Pfam" id="PF02826">
    <property type="entry name" value="2-Hacid_dh_C"/>
    <property type="match status" value="1"/>
</dbReference>
<evidence type="ECO:0000256" key="3">
    <source>
        <dbReference type="ARBA" id="ARBA00023027"/>
    </source>
</evidence>